<dbReference type="EMBL" id="GBRH01231065">
    <property type="protein sequence ID" value="JAD66830.1"/>
    <property type="molecule type" value="Transcribed_RNA"/>
</dbReference>
<proteinExistence type="predicted"/>
<protein>
    <submittedName>
        <fullName evidence="1">Uncharacterized protein</fullName>
    </submittedName>
</protein>
<name>A0A0A9C094_ARUDO</name>
<dbReference type="AlphaFoldDB" id="A0A0A9C094"/>
<reference evidence="1" key="1">
    <citation type="submission" date="2014-09" db="EMBL/GenBank/DDBJ databases">
        <authorList>
            <person name="Magalhaes I.L.F."/>
            <person name="Oliveira U."/>
            <person name="Santos F.R."/>
            <person name="Vidigal T.H.D.A."/>
            <person name="Brescovit A.D."/>
            <person name="Santos A.J."/>
        </authorList>
    </citation>
    <scope>NUCLEOTIDE SEQUENCE</scope>
    <source>
        <tissue evidence="1">Shoot tissue taken approximately 20 cm above the soil surface</tissue>
    </source>
</reference>
<organism evidence="1">
    <name type="scientific">Arundo donax</name>
    <name type="common">Giant reed</name>
    <name type="synonym">Donax arundinaceus</name>
    <dbReference type="NCBI Taxonomy" id="35708"/>
    <lineage>
        <taxon>Eukaryota</taxon>
        <taxon>Viridiplantae</taxon>
        <taxon>Streptophyta</taxon>
        <taxon>Embryophyta</taxon>
        <taxon>Tracheophyta</taxon>
        <taxon>Spermatophyta</taxon>
        <taxon>Magnoliopsida</taxon>
        <taxon>Liliopsida</taxon>
        <taxon>Poales</taxon>
        <taxon>Poaceae</taxon>
        <taxon>PACMAD clade</taxon>
        <taxon>Arundinoideae</taxon>
        <taxon>Arundineae</taxon>
        <taxon>Arundo</taxon>
    </lineage>
</organism>
<sequence>MISVSDILKIPSFIPHRDEFCEEVFTDVIIINSPLLLTQ</sequence>
<evidence type="ECO:0000313" key="1">
    <source>
        <dbReference type="EMBL" id="JAD66830.1"/>
    </source>
</evidence>
<accession>A0A0A9C094</accession>
<reference evidence="1" key="2">
    <citation type="journal article" date="2015" name="Data Brief">
        <title>Shoot transcriptome of the giant reed, Arundo donax.</title>
        <authorList>
            <person name="Barrero R.A."/>
            <person name="Guerrero F.D."/>
            <person name="Moolhuijzen P."/>
            <person name="Goolsby J.A."/>
            <person name="Tidwell J."/>
            <person name="Bellgard S.E."/>
            <person name="Bellgard M.I."/>
        </authorList>
    </citation>
    <scope>NUCLEOTIDE SEQUENCE</scope>
    <source>
        <tissue evidence="1">Shoot tissue taken approximately 20 cm above the soil surface</tissue>
    </source>
</reference>